<dbReference type="Proteomes" id="UP000283509">
    <property type="component" value="Unassembled WGS sequence"/>
</dbReference>
<sequence>MSTNTLSEDELRNDETSSIGSGDSVLVGVEDNPEFKNYINRRADAPAPSECASGARSIDQVSAPAAFTETTRSNPLLDMGEVEDRDLSEALRDFEVTIRRSSCESEGSFGHDNPNFTFGK</sequence>
<keyword evidence="3" id="KW-1185">Reference proteome</keyword>
<evidence type="ECO:0000313" key="3">
    <source>
        <dbReference type="Proteomes" id="UP000283509"/>
    </source>
</evidence>
<dbReference type="AlphaFoldDB" id="A0A3R7QLN0"/>
<dbReference type="OrthoDB" id="6379298at2759"/>
<name>A0A3R7QLN0_PENVA</name>
<protein>
    <submittedName>
        <fullName evidence="2">Uncharacterized protein</fullName>
    </submittedName>
</protein>
<gene>
    <name evidence="2" type="ORF">C7M84_023938</name>
</gene>
<evidence type="ECO:0000256" key="1">
    <source>
        <dbReference type="SAM" id="MobiDB-lite"/>
    </source>
</evidence>
<organism evidence="2 3">
    <name type="scientific">Penaeus vannamei</name>
    <name type="common">Whiteleg shrimp</name>
    <name type="synonym">Litopenaeus vannamei</name>
    <dbReference type="NCBI Taxonomy" id="6689"/>
    <lineage>
        <taxon>Eukaryota</taxon>
        <taxon>Metazoa</taxon>
        <taxon>Ecdysozoa</taxon>
        <taxon>Arthropoda</taxon>
        <taxon>Crustacea</taxon>
        <taxon>Multicrustacea</taxon>
        <taxon>Malacostraca</taxon>
        <taxon>Eumalacostraca</taxon>
        <taxon>Eucarida</taxon>
        <taxon>Decapoda</taxon>
        <taxon>Dendrobranchiata</taxon>
        <taxon>Penaeoidea</taxon>
        <taxon>Penaeidae</taxon>
        <taxon>Penaeus</taxon>
    </lineage>
</organism>
<dbReference type="EMBL" id="QCYY01000763">
    <property type="protein sequence ID" value="ROT82882.1"/>
    <property type="molecule type" value="Genomic_DNA"/>
</dbReference>
<reference evidence="2 3" key="2">
    <citation type="submission" date="2019-01" db="EMBL/GenBank/DDBJ databases">
        <title>The decoding of complex shrimp genome reveals the adaptation for benthos swimmer, frequently molting mechanism and breeding impact on genome.</title>
        <authorList>
            <person name="Sun Y."/>
            <person name="Gao Y."/>
            <person name="Yu Y."/>
        </authorList>
    </citation>
    <scope>NUCLEOTIDE SEQUENCE [LARGE SCALE GENOMIC DNA]</scope>
    <source>
        <tissue evidence="2">Muscle</tissue>
    </source>
</reference>
<accession>A0A3R7QLN0</accession>
<evidence type="ECO:0000313" key="2">
    <source>
        <dbReference type="EMBL" id="ROT82882.1"/>
    </source>
</evidence>
<feature type="region of interest" description="Disordered" evidence="1">
    <location>
        <begin position="1"/>
        <end position="28"/>
    </location>
</feature>
<reference evidence="2 3" key="1">
    <citation type="submission" date="2018-04" db="EMBL/GenBank/DDBJ databases">
        <authorList>
            <person name="Zhang X."/>
            <person name="Yuan J."/>
            <person name="Li F."/>
            <person name="Xiang J."/>
        </authorList>
    </citation>
    <scope>NUCLEOTIDE SEQUENCE [LARGE SCALE GENOMIC DNA]</scope>
    <source>
        <tissue evidence="2">Muscle</tissue>
    </source>
</reference>
<proteinExistence type="predicted"/>
<comment type="caution">
    <text evidence="2">The sequence shown here is derived from an EMBL/GenBank/DDBJ whole genome shotgun (WGS) entry which is preliminary data.</text>
</comment>